<gene>
    <name evidence="14" type="ORF">B0681_08320</name>
</gene>
<feature type="transmembrane region" description="Helical" evidence="13">
    <location>
        <begin position="68"/>
        <end position="86"/>
    </location>
</feature>
<evidence type="ECO:0000256" key="9">
    <source>
        <dbReference type="ARBA" id="ARBA00023004"/>
    </source>
</evidence>
<dbReference type="PANTHER" id="PTHR10978:SF5">
    <property type="entry name" value="SUCCINATE DEHYDROGENASE CYTOCHROME B560 SUBUNIT, MITOCHONDRIAL"/>
    <property type="match status" value="1"/>
</dbReference>
<dbReference type="STRING" id="573983.B0681_08320"/>
<dbReference type="GO" id="GO:0046872">
    <property type="term" value="F:metal ion binding"/>
    <property type="evidence" value="ECO:0007669"/>
    <property type="project" value="UniProtKB-KW"/>
</dbReference>
<comment type="caution">
    <text evidence="14">The sequence shown here is derived from an EMBL/GenBank/DDBJ whole genome shotgun (WGS) entry which is preliminary data.</text>
</comment>
<evidence type="ECO:0000256" key="6">
    <source>
        <dbReference type="ARBA" id="ARBA00022692"/>
    </source>
</evidence>
<dbReference type="Proteomes" id="UP000190683">
    <property type="component" value="Unassembled WGS sequence"/>
</dbReference>
<dbReference type="GO" id="GO:0006099">
    <property type="term" value="P:tricarboxylic acid cycle"/>
    <property type="evidence" value="ECO:0007669"/>
    <property type="project" value="InterPro"/>
</dbReference>
<dbReference type="NCBIfam" id="TIGR02970">
    <property type="entry name" value="succ_dehyd_cytB"/>
    <property type="match status" value="1"/>
</dbReference>
<comment type="subcellular location">
    <subcellularLocation>
        <location evidence="2">Membrane</location>
    </subcellularLocation>
</comment>
<comment type="function">
    <text evidence="1">Membrane-anchoring subunit of succinate dehydrogenase (SDH).</text>
</comment>
<proteinExistence type="inferred from homology"/>
<dbReference type="GO" id="GO:0009055">
    <property type="term" value="F:electron transfer activity"/>
    <property type="evidence" value="ECO:0007669"/>
    <property type="project" value="InterPro"/>
</dbReference>
<dbReference type="EMBL" id="MUYV01000011">
    <property type="protein sequence ID" value="OOS23957.1"/>
    <property type="molecule type" value="Genomic_DNA"/>
</dbReference>
<protein>
    <recommendedName>
        <fullName evidence="4">Succinate dehydrogenase cytochrome b556 subunit</fullName>
    </recommendedName>
</protein>
<evidence type="ECO:0000256" key="3">
    <source>
        <dbReference type="ARBA" id="ARBA00007244"/>
    </source>
</evidence>
<dbReference type="AlphaFoldDB" id="A0A1T0CNM6"/>
<dbReference type="Gene3D" id="1.20.1300.10">
    <property type="entry name" value="Fumarate reductase/succinate dehydrogenase, transmembrane subunit"/>
    <property type="match status" value="1"/>
</dbReference>
<dbReference type="InterPro" id="IPR000701">
    <property type="entry name" value="SuccDH_FuR_B_TM-su"/>
</dbReference>
<feature type="transmembrane region" description="Helical" evidence="13">
    <location>
        <begin position="107"/>
        <end position="128"/>
    </location>
</feature>
<evidence type="ECO:0000313" key="15">
    <source>
        <dbReference type="Proteomes" id="UP000190683"/>
    </source>
</evidence>
<keyword evidence="5 12" id="KW-0349">Heme</keyword>
<evidence type="ECO:0000256" key="4">
    <source>
        <dbReference type="ARBA" id="ARBA00020076"/>
    </source>
</evidence>
<evidence type="ECO:0000256" key="13">
    <source>
        <dbReference type="SAM" id="Phobius"/>
    </source>
</evidence>
<evidence type="ECO:0000256" key="10">
    <source>
        <dbReference type="ARBA" id="ARBA00023136"/>
    </source>
</evidence>
<dbReference type="SUPFAM" id="SSF81343">
    <property type="entry name" value="Fumarate reductase respiratory complex transmembrane subunits"/>
    <property type="match status" value="1"/>
</dbReference>
<sequence length="129" mass="14006">MPAVKSNRPINLPLSQVIAVNSKSPIAMASILHRISGIVLFLLVPVMLCILQTSVSSPEGFDTVFNNVALRFVAWIFVAATAYHFVMGIKHLLADLGMNEEFNSGRTAAVISFVIAAVLIVASFVWVMF</sequence>
<evidence type="ECO:0000256" key="1">
    <source>
        <dbReference type="ARBA" id="ARBA00004050"/>
    </source>
</evidence>
<dbReference type="PIRSF" id="PIRSF000178">
    <property type="entry name" value="SDH_cyt_b560"/>
    <property type="match status" value="1"/>
</dbReference>
<keyword evidence="15" id="KW-1185">Reference proteome</keyword>
<evidence type="ECO:0000256" key="5">
    <source>
        <dbReference type="ARBA" id="ARBA00022617"/>
    </source>
</evidence>
<evidence type="ECO:0000256" key="2">
    <source>
        <dbReference type="ARBA" id="ARBA00004370"/>
    </source>
</evidence>
<evidence type="ECO:0000256" key="11">
    <source>
        <dbReference type="ARBA" id="ARBA00025912"/>
    </source>
</evidence>
<dbReference type="PANTHER" id="PTHR10978">
    <property type="entry name" value="SUCCINATE DEHYDROGENASE CYTOCHROME B560 SUBUNIT"/>
    <property type="match status" value="1"/>
</dbReference>
<keyword evidence="9 12" id="KW-0408">Iron</keyword>
<name>A0A1T0CNM6_9GAMM</name>
<evidence type="ECO:0000256" key="8">
    <source>
        <dbReference type="ARBA" id="ARBA00022989"/>
    </source>
</evidence>
<comment type="similarity">
    <text evidence="3">Belongs to the cytochrome b560 family.</text>
</comment>
<accession>A0A1T0CNM6</accession>
<keyword evidence="8 13" id="KW-1133">Transmembrane helix</keyword>
<dbReference type="InterPro" id="IPR034804">
    <property type="entry name" value="SQR/QFR_C/D"/>
</dbReference>
<keyword evidence="7 12" id="KW-0479">Metal-binding</keyword>
<keyword evidence="6 13" id="KW-0812">Transmembrane</keyword>
<evidence type="ECO:0000256" key="7">
    <source>
        <dbReference type="ARBA" id="ARBA00022723"/>
    </source>
</evidence>
<comment type="subunit">
    <text evidence="11">Part of an enzyme complex containing four subunits: a flavoprotein, an iron-sulfur protein, plus two membrane-anchoring proteins, SdhC and SdhD. The complex can form homotrimers.</text>
</comment>
<dbReference type="CDD" id="cd03499">
    <property type="entry name" value="SQR_TypeC_SdhC"/>
    <property type="match status" value="1"/>
</dbReference>
<reference evidence="14 15" key="1">
    <citation type="submission" date="2017-02" db="EMBL/GenBank/DDBJ databases">
        <title>Draft genome sequence of Moraxella porci CCUG 54912T type strain.</title>
        <authorList>
            <person name="Salva-Serra F."/>
            <person name="Engstrom-Jakobsson H."/>
            <person name="Thorell K."/>
            <person name="Jaen-Luchoro D."/>
            <person name="Gonzales-Siles L."/>
            <person name="Karlsson R."/>
            <person name="Yazdan S."/>
            <person name="Boulund F."/>
            <person name="Johnning A."/>
            <person name="Engstrand L."/>
            <person name="Kristiansson E."/>
            <person name="Moore E."/>
        </authorList>
    </citation>
    <scope>NUCLEOTIDE SEQUENCE [LARGE SCALE GENOMIC DNA]</scope>
    <source>
        <strain evidence="14 15">CCUG 54912</strain>
    </source>
</reference>
<dbReference type="GO" id="GO:0005886">
    <property type="term" value="C:plasma membrane"/>
    <property type="evidence" value="ECO:0007669"/>
    <property type="project" value="TreeGrafter"/>
</dbReference>
<feature type="transmembrane region" description="Helical" evidence="13">
    <location>
        <begin position="31"/>
        <end position="53"/>
    </location>
</feature>
<evidence type="ECO:0000313" key="14">
    <source>
        <dbReference type="EMBL" id="OOS23957.1"/>
    </source>
</evidence>
<keyword evidence="10 13" id="KW-0472">Membrane</keyword>
<feature type="binding site" description="axial binding residue" evidence="12">
    <location>
        <position position="84"/>
    </location>
    <ligand>
        <name>heme</name>
        <dbReference type="ChEBI" id="CHEBI:30413"/>
        <note>ligand shared with second transmembrane subunit</note>
    </ligand>
    <ligandPart>
        <name>Fe</name>
        <dbReference type="ChEBI" id="CHEBI:18248"/>
    </ligandPart>
</feature>
<dbReference type="RefSeq" id="WP_078318271.1">
    <property type="nucleotide sequence ID" value="NZ_MUYV01000011.1"/>
</dbReference>
<evidence type="ECO:0000256" key="12">
    <source>
        <dbReference type="PIRSR" id="PIRSR000178-1"/>
    </source>
</evidence>
<dbReference type="Pfam" id="PF01127">
    <property type="entry name" value="Sdh_cyt"/>
    <property type="match status" value="1"/>
</dbReference>
<comment type="cofactor">
    <cofactor evidence="12">
        <name>heme</name>
        <dbReference type="ChEBI" id="CHEBI:30413"/>
    </cofactor>
    <text evidence="12">The heme is bound between the two transmembrane subunits.</text>
</comment>
<organism evidence="14 15">
    <name type="scientific">Moraxella porci DSM 25326</name>
    <dbReference type="NCBI Taxonomy" id="573983"/>
    <lineage>
        <taxon>Bacteria</taxon>
        <taxon>Pseudomonadati</taxon>
        <taxon>Pseudomonadota</taxon>
        <taxon>Gammaproteobacteria</taxon>
        <taxon>Moraxellales</taxon>
        <taxon>Moraxellaceae</taxon>
        <taxon>Moraxella</taxon>
    </lineage>
</organism>
<dbReference type="InterPro" id="IPR014314">
    <property type="entry name" value="Succ_DH_cytb556"/>
</dbReference>